<dbReference type="AlphaFoldDB" id="A0A0N7KLJ0"/>
<feature type="region of interest" description="Disordered" evidence="1">
    <location>
        <begin position="1"/>
        <end position="46"/>
    </location>
</feature>
<dbReference type="EMBL" id="AP014962">
    <property type="protein sequence ID" value="BAS96153.1"/>
    <property type="molecule type" value="Genomic_DNA"/>
</dbReference>
<reference evidence="2 3" key="2">
    <citation type="journal article" date="2013" name="Plant Cell Physiol.">
        <title>Rice Annotation Project Database (RAP-DB): an integrative and interactive database for rice genomics.</title>
        <authorList>
            <person name="Sakai H."/>
            <person name="Lee S.S."/>
            <person name="Tanaka T."/>
            <person name="Numa H."/>
            <person name="Kim J."/>
            <person name="Kawahara Y."/>
            <person name="Wakimoto H."/>
            <person name="Yang C.C."/>
            <person name="Iwamoto M."/>
            <person name="Abe T."/>
            <person name="Yamada Y."/>
            <person name="Muto A."/>
            <person name="Inokuchi H."/>
            <person name="Ikemura T."/>
            <person name="Matsumoto T."/>
            <person name="Sasaki T."/>
            <person name="Itoh T."/>
        </authorList>
    </citation>
    <scope>NUCLEOTIDE SEQUENCE [LARGE SCALE GENOMIC DNA]</scope>
    <source>
        <strain evidence="3">cv. Nipponbare</strain>
    </source>
</reference>
<feature type="non-terminal residue" evidence="2">
    <location>
        <position position="78"/>
    </location>
</feature>
<proteinExistence type="predicted"/>
<dbReference type="InParanoid" id="A0A0N7KLJ0"/>
<reference evidence="2 3" key="3">
    <citation type="journal article" date="2013" name="Rice">
        <title>Improvement of the Oryza sativa Nipponbare reference genome using next generation sequence and optical map data.</title>
        <authorList>
            <person name="Kawahara Y."/>
            <person name="de la Bastide M."/>
            <person name="Hamilton J.P."/>
            <person name="Kanamori H."/>
            <person name="McCombie W.R."/>
            <person name="Ouyang S."/>
            <person name="Schwartz D.C."/>
            <person name="Tanaka T."/>
            <person name="Wu J."/>
            <person name="Zhou S."/>
            <person name="Childs K.L."/>
            <person name="Davidson R.M."/>
            <person name="Lin H."/>
            <person name="Quesada-Ocampo L."/>
            <person name="Vaillancourt B."/>
            <person name="Sakai H."/>
            <person name="Lee S.S."/>
            <person name="Kim J."/>
            <person name="Numa H."/>
            <person name="Itoh T."/>
            <person name="Buell C.R."/>
            <person name="Matsumoto T."/>
        </authorList>
    </citation>
    <scope>NUCLEOTIDE SEQUENCE [LARGE SCALE GENOMIC DNA]</scope>
    <source>
        <strain evidence="3">cv. Nipponbare</strain>
    </source>
</reference>
<organism evidence="2 3">
    <name type="scientific">Oryza sativa subsp. japonica</name>
    <name type="common">Rice</name>
    <dbReference type="NCBI Taxonomy" id="39947"/>
    <lineage>
        <taxon>Eukaryota</taxon>
        <taxon>Viridiplantae</taxon>
        <taxon>Streptophyta</taxon>
        <taxon>Embryophyta</taxon>
        <taxon>Tracheophyta</taxon>
        <taxon>Spermatophyta</taxon>
        <taxon>Magnoliopsida</taxon>
        <taxon>Liliopsida</taxon>
        <taxon>Poales</taxon>
        <taxon>Poaceae</taxon>
        <taxon>BOP clade</taxon>
        <taxon>Oryzoideae</taxon>
        <taxon>Oryzeae</taxon>
        <taxon>Oryzinae</taxon>
        <taxon>Oryza</taxon>
        <taxon>Oryza sativa</taxon>
    </lineage>
</organism>
<sequence>MSAETLHENTAASSAVTTHTPALAPPLAGEFRGAASKRRRNTKSSTRLRYDTTMNDVSVISPCDLWIAAIELAVRRIN</sequence>
<name>A0A0N7KLJ0_ORYSJ</name>
<accession>A0A0N7KLJ0</accession>
<gene>
    <name evidence="2" type="ordered locus">Os06g0147275</name>
    <name evidence="2" type="ORF">OSNPB_060147275</name>
</gene>
<protein>
    <submittedName>
        <fullName evidence="2">Os06g0147275 protein</fullName>
    </submittedName>
</protein>
<feature type="compositionally biased region" description="Polar residues" evidence="1">
    <location>
        <begin position="8"/>
        <end position="20"/>
    </location>
</feature>
<dbReference type="Proteomes" id="UP000059680">
    <property type="component" value="Chromosome 6"/>
</dbReference>
<dbReference type="Gramene" id="Os06t0147275-00">
    <property type="protein sequence ID" value="Os06t0147275-00"/>
    <property type="gene ID" value="Os06g0147275"/>
</dbReference>
<evidence type="ECO:0000313" key="3">
    <source>
        <dbReference type="Proteomes" id="UP000059680"/>
    </source>
</evidence>
<evidence type="ECO:0000313" key="2">
    <source>
        <dbReference type="EMBL" id="BAS96153.1"/>
    </source>
</evidence>
<dbReference type="FunCoup" id="A0A0N7KLJ0">
    <property type="interactions" value="331"/>
</dbReference>
<keyword evidence="3" id="KW-1185">Reference proteome</keyword>
<reference evidence="3" key="1">
    <citation type="journal article" date="2005" name="Nature">
        <title>The map-based sequence of the rice genome.</title>
        <authorList>
            <consortium name="International rice genome sequencing project (IRGSP)"/>
            <person name="Matsumoto T."/>
            <person name="Wu J."/>
            <person name="Kanamori H."/>
            <person name="Katayose Y."/>
            <person name="Fujisawa M."/>
            <person name="Namiki N."/>
            <person name="Mizuno H."/>
            <person name="Yamamoto K."/>
            <person name="Antonio B.A."/>
            <person name="Baba T."/>
            <person name="Sakata K."/>
            <person name="Nagamura Y."/>
            <person name="Aoki H."/>
            <person name="Arikawa K."/>
            <person name="Arita K."/>
            <person name="Bito T."/>
            <person name="Chiden Y."/>
            <person name="Fujitsuka N."/>
            <person name="Fukunaka R."/>
            <person name="Hamada M."/>
            <person name="Harada C."/>
            <person name="Hayashi A."/>
            <person name="Hijishita S."/>
            <person name="Honda M."/>
            <person name="Hosokawa S."/>
            <person name="Ichikawa Y."/>
            <person name="Idonuma A."/>
            <person name="Iijima M."/>
            <person name="Ikeda M."/>
            <person name="Ikeno M."/>
            <person name="Ito K."/>
            <person name="Ito S."/>
            <person name="Ito T."/>
            <person name="Ito Y."/>
            <person name="Ito Y."/>
            <person name="Iwabuchi A."/>
            <person name="Kamiya K."/>
            <person name="Karasawa W."/>
            <person name="Kurita K."/>
            <person name="Katagiri S."/>
            <person name="Kikuta A."/>
            <person name="Kobayashi H."/>
            <person name="Kobayashi N."/>
            <person name="Machita K."/>
            <person name="Maehara T."/>
            <person name="Masukawa M."/>
            <person name="Mizubayashi T."/>
            <person name="Mukai Y."/>
            <person name="Nagasaki H."/>
            <person name="Nagata Y."/>
            <person name="Naito S."/>
            <person name="Nakashima M."/>
            <person name="Nakama Y."/>
            <person name="Nakamichi Y."/>
            <person name="Nakamura M."/>
            <person name="Meguro A."/>
            <person name="Negishi M."/>
            <person name="Ohta I."/>
            <person name="Ohta T."/>
            <person name="Okamoto M."/>
            <person name="Ono N."/>
            <person name="Saji S."/>
            <person name="Sakaguchi M."/>
            <person name="Sakai K."/>
            <person name="Shibata M."/>
            <person name="Shimokawa T."/>
            <person name="Song J."/>
            <person name="Takazaki Y."/>
            <person name="Terasawa K."/>
            <person name="Tsugane M."/>
            <person name="Tsuji K."/>
            <person name="Ueda S."/>
            <person name="Waki K."/>
            <person name="Yamagata H."/>
            <person name="Yamamoto M."/>
            <person name="Yamamoto S."/>
            <person name="Yamane H."/>
            <person name="Yoshiki S."/>
            <person name="Yoshihara R."/>
            <person name="Yukawa K."/>
            <person name="Zhong H."/>
            <person name="Yano M."/>
            <person name="Yuan Q."/>
            <person name="Ouyang S."/>
            <person name="Liu J."/>
            <person name="Jones K.M."/>
            <person name="Gansberger K."/>
            <person name="Moffat K."/>
            <person name="Hill J."/>
            <person name="Bera J."/>
            <person name="Fadrosh D."/>
            <person name="Jin S."/>
            <person name="Johri S."/>
            <person name="Kim M."/>
            <person name="Overton L."/>
            <person name="Reardon M."/>
            <person name="Tsitrin T."/>
            <person name="Vuong H."/>
            <person name="Weaver B."/>
            <person name="Ciecko A."/>
            <person name="Tallon L."/>
            <person name="Jackson J."/>
            <person name="Pai G."/>
            <person name="Aken S.V."/>
            <person name="Utterback T."/>
            <person name="Reidmuller S."/>
            <person name="Feldblyum T."/>
            <person name="Hsiao J."/>
            <person name="Zismann V."/>
            <person name="Iobst S."/>
            <person name="de Vazeille A.R."/>
            <person name="Buell C.R."/>
            <person name="Ying K."/>
            <person name="Li Y."/>
            <person name="Lu T."/>
            <person name="Huang Y."/>
            <person name="Zhao Q."/>
            <person name="Feng Q."/>
            <person name="Zhang L."/>
            <person name="Zhu J."/>
            <person name="Weng Q."/>
            <person name="Mu J."/>
            <person name="Lu Y."/>
            <person name="Fan D."/>
            <person name="Liu Y."/>
            <person name="Guan J."/>
            <person name="Zhang Y."/>
            <person name="Yu S."/>
            <person name="Liu X."/>
            <person name="Zhang Y."/>
            <person name="Hong G."/>
            <person name="Han B."/>
            <person name="Choisne N."/>
            <person name="Demange N."/>
            <person name="Orjeda G."/>
            <person name="Samain S."/>
            <person name="Cattolico L."/>
            <person name="Pelletier E."/>
            <person name="Couloux A."/>
            <person name="Segurens B."/>
            <person name="Wincker P."/>
            <person name="D'Hont A."/>
            <person name="Scarpelli C."/>
            <person name="Weissenbach J."/>
            <person name="Salanoubat M."/>
            <person name="Quetier F."/>
            <person name="Yu Y."/>
            <person name="Kim H.R."/>
            <person name="Rambo T."/>
            <person name="Currie J."/>
            <person name="Collura K."/>
            <person name="Luo M."/>
            <person name="Yang T."/>
            <person name="Ammiraju J.S.S."/>
            <person name="Engler F."/>
            <person name="Soderlund C."/>
            <person name="Wing R.A."/>
            <person name="Palmer L.E."/>
            <person name="de la Bastide M."/>
            <person name="Spiegel L."/>
            <person name="Nascimento L."/>
            <person name="Zutavern T."/>
            <person name="O'Shaughnessy A."/>
            <person name="Dike S."/>
            <person name="Dedhia N."/>
            <person name="Preston R."/>
            <person name="Balija V."/>
            <person name="McCombie W.R."/>
            <person name="Chow T."/>
            <person name="Chen H."/>
            <person name="Chung M."/>
            <person name="Chen C."/>
            <person name="Shaw J."/>
            <person name="Wu H."/>
            <person name="Hsiao K."/>
            <person name="Chao Y."/>
            <person name="Chu M."/>
            <person name="Cheng C."/>
            <person name="Hour A."/>
            <person name="Lee P."/>
            <person name="Lin S."/>
            <person name="Lin Y."/>
            <person name="Liou J."/>
            <person name="Liu S."/>
            <person name="Hsing Y."/>
            <person name="Raghuvanshi S."/>
            <person name="Mohanty A."/>
            <person name="Bharti A.K."/>
            <person name="Gaur A."/>
            <person name="Gupta V."/>
            <person name="Kumar D."/>
            <person name="Ravi V."/>
            <person name="Vij S."/>
            <person name="Kapur A."/>
            <person name="Khurana P."/>
            <person name="Khurana P."/>
            <person name="Khurana J.P."/>
            <person name="Tyagi A.K."/>
            <person name="Gaikwad K."/>
            <person name="Singh A."/>
            <person name="Dalal V."/>
            <person name="Srivastava S."/>
            <person name="Dixit A."/>
            <person name="Pal A.K."/>
            <person name="Ghazi I.A."/>
            <person name="Yadav M."/>
            <person name="Pandit A."/>
            <person name="Bhargava A."/>
            <person name="Sureshbabu K."/>
            <person name="Batra K."/>
            <person name="Sharma T.R."/>
            <person name="Mohapatra T."/>
            <person name="Singh N.K."/>
            <person name="Messing J."/>
            <person name="Nelson A.B."/>
            <person name="Fuks G."/>
            <person name="Kavchok S."/>
            <person name="Keizer G."/>
            <person name="Linton E."/>
            <person name="Llaca V."/>
            <person name="Song R."/>
            <person name="Tanyolac B."/>
            <person name="Young S."/>
            <person name="Ho-Il K."/>
            <person name="Hahn J.H."/>
            <person name="Sangsakoo G."/>
            <person name="Vanavichit A."/>
            <person name="de Mattos Luiz.A.T."/>
            <person name="Zimmer P.D."/>
            <person name="Malone G."/>
            <person name="Dellagostin O."/>
            <person name="de Oliveira A.C."/>
            <person name="Bevan M."/>
            <person name="Bancroft I."/>
            <person name="Minx P."/>
            <person name="Cordum H."/>
            <person name="Wilson R."/>
            <person name="Cheng Z."/>
            <person name="Jin W."/>
            <person name="Jiang J."/>
            <person name="Leong S.A."/>
            <person name="Iwama H."/>
            <person name="Gojobori T."/>
            <person name="Itoh T."/>
            <person name="Niimura Y."/>
            <person name="Fujii Y."/>
            <person name="Habara T."/>
            <person name="Sakai H."/>
            <person name="Sato Y."/>
            <person name="Wilson G."/>
            <person name="Kumar K."/>
            <person name="McCouch S."/>
            <person name="Juretic N."/>
            <person name="Hoen D."/>
            <person name="Wright S."/>
            <person name="Bruskiewich R."/>
            <person name="Bureau T."/>
            <person name="Miyao A."/>
            <person name="Hirochika H."/>
            <person name="Nishikawa T."/>
            <person name="Kadowaki K."/>
            <person name="Sugiura M."/>
            <person name="Burr B."/>
            <person name="Sasaki T."/>
        </authorList>
    </citation>
    <scope>NUCLEOTIDE SEQUENCE [LARGE SCALE GENOMIC DNA]</scope>
    <source>
        <strain evidence="3">cv. Nipponbare</strain>
    </source>
</reference>
<evidence type="ECO:0000256" key="1">
    <source>
        <dbReference type="SAM" id="MobiDB-lite"/>
    </source>
</evidence>
<dbReference type="PaxDb" id="39947-A0A0N7KLJ0"/>